<organism evidence="1 2">
    <name type="scientific">Portunus trituberculatus</name>
    <name type="common">Swimming crab</name>
    <name type="synonym">Neptunus trituberculatus</name>
    <dbReference type="NCBI Taxonomy" id="210409"/>
    <lineage>
        <taxon>Eukaryota</taxon>
        <taxon>Metazoa</taxon>
        <taxon>Ecdysozoa</taxon>
        <taxon>Arthropoda</taxon>
        <taxon>Crustacea</taxon>
        <taxon>Multicrustacea</taxon>
        <taxon>Malacostraca</taxon>
        <taxon>Eumalacostraca</taxon>
        <taxon>Eucarida</taxon>
        <taxon>Decapoda</taxon>
        <taxon>Pleocyemata</taxon>
        <taxon>Brachyura</taxon>
        <taxon>Eubrachyura</taxon>
        <taxon>Portunoidea</taxon>
        <taxon>Portunidae</taxon>
        <taxon>Portuninae</taxon>
        <taxon>Portunus</taxon>
    </lineage>
</organism>
<dbReference type="Proteomes" id="UP000324222">
    <property type="component" value="Unassembled WGS sequence"/>
</dbReference>
<comment type="caution">
    <text evidence="1">The sequence shown here is derived from an EMBL/GenBank/DDBJ whole genome shotgun (WGS) entry which is preliminary data.</text>
</comment>
<evidence type="ECO:0000313" key="2">
    <source>
        <dbReference type="Proteomes" id="UP000324222"/>
    </source>
</evidence>
<dbReference type="EMBL" id="VSRR010004774">
    <property type="protein sequence ID" value="MPC40681.1"/>
    <property type="molecule type" value="Genomic_DNA"/>
</dbReference>
<gene>
    <name evidence="1" type="ORF">E2C01_034245</name>
</gene>
<protein>
    <submittedName>
        <fullName evidence="1">Uncharacterized protein</fullName>
    </submittedName>
</protein>
<accession>A0A5B7F0Y0</accession>
<evidence type="ECO:0000313" key="1">
    <source>
        <dbReference type="EMBL" id="MPC40681.1"/>
    </source>
</evidence>
<sequence length="100" mass="10901">MLQIATRGGQVTPGESLFNTSCYNAANKMVEVSESGEAVAKKALRNTSQHIRNIRLPQRLVALPRVICLPLRLTASCRQSTVLGRVSITHTHSFCFFGSG</sequence>
<dbReference type="AlphaFoldDB" id="A0A5B7F0Y0"/>
<reference evidence="1 2" key="1">
    <citation type="submission" date="2019-05" db="EMBL/GenBank/DDBJ databases">
        <title>Another draft genome of Portunus trituberculatus and its Hox gene families provides insights of decapod evolution.</title>
        <authorList>
            <person name="Jeong J.-H."/>
            <person name="Song I."/>
            <person name="Kim S."/>
            <person name="Choi T."/>
            <person name="Kim D."/>
            <person name="Ryu S."/>
            <person name="Kim W."/>
        </authorList>
    </citation>
    <scope>NUCLEOTIDE SEQUENCE [LARGE SCALE GENOMIC DNA]</scope>
    <source>
        <tissue evidence="1">Muscle</tissue>
    </source>
</reference>
<name>A0A5B7F0Y0_PORTR</name>
<keyword evidence="2" id="KW-1185">Reference proteome</keyword>
<proteinExistence type="predicted"/>